<gene>
    <name evidence="1" type="ORF">PLXY2_LOCUS14607</name>
</gene>
<accession>A0A8S4GBV6</accession>
<dbReference type="EMBL" id="CAJHNJ030000136">
    <property type="protein sequence ID" value="CAG9136352.1"/>
    <property type="molecule type" value="Genomic_DNA"/>
</dbReference>
<dbReference type="AlphaFoldDB" id="A0A8S4GBV6"/>
<dbReference type="Proteomes" id="UP000653454">
    <property type="component" value="Unassembled WGS sequence"/>
</dbReference>
<proteinExistence type="predicted"/>
<evidence type="ECO:0000313" key="1">
    <source>
        <dbReference type="EMBL" id="CAG9136352.1"/>
    </source>
</evidence>
<organism evidence="1 2">
    <name type="scientific">Plutella xylostella</name>
    <name type="common">Diamondback moth</name>
    <name type="synonym">Plutella maculipennis</name>
    <dbReference type="NCBI Taxonomy" id="51655"/>
    <lineage>
        <taxon>Eukaryota</taxon>
        <taxon>Metazoa</taxon>
        <taxon>Ecdysozoa</taxon>
        <taxon>Arthropoda</taxon>
        <taxon>Hexapoda</taxon>
        <taxon>Insecta</taxon>
        <taxon>Pterygota</taxon>
        <taxon>Neoptera</taxon>
        <taxon>Endopterygota</taxon>
        <taxon>Lepidoptera</taxon>
        <taxon>Glossata</taxon>
        <taxon>Ditrysia</taxon>
        <taxon>Yponomeutoidea</taxon>
        <taxon>Plutellidae</taxon>
        <taxon>Plutella</taxon>
    </lineage>
</organism>
<sequence length="115" mass="13118">MLDDPYYCGLRARVPNFVKTNGAKVLPAMAERMTLKEAPVPSKRFSVAHAHPGPFPPHMAPFAHAPMPPAALWHARSYESGIGAYDRPPKKEKLMFQFYPDRERRLRPLVIQQPR</sequence>
<keyword evidence="2" id="KW-1185">Reference proteome</keyword>
<name>A0A8S4GBV6_PLUXY</name>
<protein>
    <submittedName>
        <fullName evidence="1">(diamondback moth) hypothetical protein</fullName>
    </submittedName>
</protein>
<evidence type="ECO:0000313" key="2">
    <source>
        <dbReference type="Proteomes" id="UP000653454"/>
    </source>
</evidence>
<comment type="caution">
    <text evidence="1">The sequence shown here is derived from an EMBL/GenBank/DDBJ whole genome shotgun (WGS) entry which is preliminary data.</text>
</comment>
<reference evidence="1" key="1">
    <citation type="submission" date="2020-11" db="EMBL/GenBank/DDBJ databases">
        <authorList>
            <person name="Whiteford S."/>
        </authorList>
    </citation>
    <scope>NUCLEOTIDE SEQUENCE</scope>
</reference>